<dbReference type="InterPro" id="IPR001789">
    <property type="entry name" value="Sig_transdc_resp-reg_receiver"/>
</dbReference>
<feature type="modified residue" description="4-aspartylphosphate" evidence="7">
    <location>
        <position position="59"/>
    </location>
</feature>
<feature type="coiled-coil region" evidence="8">
    <location>
        <begin position="129"/>
        <end position="170"/>
    </location>
</feature>
<feature type="domain" description="Histidine kinase" evidence="9">
    <location>
        <begin position="177"/>
        <end position="397"/>
    </location>
</feature>
<evidence type="ECO:0000313" key="11">
    <source>
        <dbReference type="EMBL" id="RRS04823.1"/>
    </source>
</evidence>
<reference evidence="11 12" key="1">
    <citation type="submission" date="2018-12" db="EMBL/GenBank/DDBJ databases">
        <title>The whole draft genome of Aquabacterium sp. SJQ9.</title>
        <authorList>
            <person name="Sun L."/>
            <person name="Gao X."/>
            <person name="Chen W."/>
            <person name="Huang K."/>
        </authorList>
    </citation>
    <scope>NUCLEOTIDE SEQUENCE [LARGE SCALE GENOMIC DNA]</scope>
    <source>
        <strain evidence="11 12">SJQ9</strain>
    </source>
</reference>
<dbReference type="OrthoDB" id="9808408at2"/>
<name>A0A426VD46_9BURK</name>
<evidence type="ECO:0000256" key="7">
    <source>
        <dbReference type="PROSITE-ProRule" id="PRU00169"/>
    </source>
</evidence>
<keyword evidence="12" id="KW-1185">Reference proteome</keyword>
<dbReference type="Pfam" id="PF00072">
    <property type="entry name" value="Response_reg"/>
    <property type="match status" value="1"/>
</dbReference>
<dbReference type="Gene3D" id="3.30.565.10">
    <property type="entry name" value="Histidine kinase-like ATPase, C-terminal domain"/>
    <property type="match status" value="1"/>
</dbReference>
<dbReference type="CDD" id="cd00082">
    <property type="entry name" value="HisKA"/>
    <property type="match status" value="1"/>
</dbReference>
<organism evidence="11 12">
    <name type="scientific">Aquabacterium soli</name>
    <dbReference type="NCBI Taxonomy" id="2493092"/>
    <lineage>
        <taxon>Bacteria</taxon>
        <taxon>Pseudomonadati</taxon>
        <taxon>Pseudomonadota</taxon>
        <taxon>Betaproteobacteria</taxon>
        <taxon>Burkholderiales</taxon>
        <taxon>Aquabacterium</taxon>
    </lineage>
</organism>
<dbReference type="SMART" id="SM00388">
    <property type="entry name" value="HisKA"/>
    <property type="match status" value="1"/>
</dbReference>
<dbReference type="EC" id="2.7.13.3" evidence="3"/>
<dbReference type="PANTHER" id="PTHR42878:SF15">
    <property type="entry name" value="BACTERIOPHYTOCHROME"/>
    <property type="match status" value="1"/>
</dbReference>
<dbReference type="SMART" id="SM00387">
    <property type="entry name" value="HATPase_c"/>
    <property type="match status" value="1"/>
</dbReference>
<dbReference type="InterPro" id="IPR011006">
    <property type="entry name" value="CheY-like_superfamily"/>
</dbReference>
<dbReference type="GO" id="GO:0005886">
    <property type="term" value="C:plasma membrane"/>
    <property type="evidence" value="ECO:0007669"/>
    <property type="project" value="UniProtKB-SubCell"/>
</dbReference>
<dbReference type="SUPFAM" id="SSF52172">
    <property type="entry name" value="CheY-like"/>
    <property type="match status" value="1"/>
</dbReference>
<keyword evidence="4 7" id="KW-0597">Phosphoprotein</keyword>
<evidence type="ECO:0000256" key="2">
    <source>
        <dbReference type="ARBA" id="ARBA00004429"/>
    </source>
</evidence>
<dbReference type="FunFam" id="3.30.565.10:FF:000006">
    <property type="entry name" value="Sensor histidine kinase WalK"/>
    <property type="match status" value="1"/>
</dbReference>
<protein>
    <recommendedName>
        <fullName evidence="3">histidine kinase</fullName>
        <ecNumber evidence="3">2.7.13.3</ecNumber>
    </recommendedName>
</protein>
<evidence type="ECO:0000256" key="5">
    <source>
        <dbReference type="ARBA" id="ARBA00022679"/>
    </source>
</evidence>
<dbReference type="InterPro" id="IPR003661">
    <property type="entry name" value="HisK_dim/P_dom"/>
</dbReference>
<keyword evidence="6 11" id="KW-0418">Kinase</keyword>
<dbReference type="GO" id="GO:0030295">
    <property type="term" value="F:protein kinase activator activity"/>
    <property type="evidence" value="ECO:0007669"/>
    <property type="project" value="TreeGrafter"/>
</dbReference>
<dbReference type="PROSITE" id="PS50109">
    <property type="entry name" value="HIS_KIN"/>
    <property type="match status" value="1"/>
</dbReference>
<dbReference type="Pfam" id="PF00512">
    <property type="entry name" value="HisKA"/>
    <property type="match status" value="1"/>
</dbReference>
<dbReference type="InterPro" id="IPR036890">
    <property type="entry name" value="HATPase_C_sf"/>
</dbReference>
<dbReference type="GO" id="GO:0000155">
    <property type="term" value="F:phosphorelay sensor kinase activity"/>
    <property type="evidence" value="ECO:0007669"/>
    <property type="project" value="InterPro"/>
</dbReference>
<dbReference type="InterPro" id="IPR005467">
    <property type="entry name" value="His_kinase_dom"/>
</dbReference>
<keyword evidence="8" id="KW-0175">Coiled coil</keyword>
<dbReference type="InterPro" id="IPR036097">
    <property type="entry name" value="HisK_dim/P_sf"/>
</dbReference>
<dbReference type="Pfam" id="PF02518">
    <property type="entry name" value="HATPase_c"/>
    <property type="match status" value="1"/>
</dbReference>
<dbReference type="Gene3D" id="3.40.50.2300">
    <property type="match status" value="1"/>
</dbReference>
<feature type="domain" description="Response regulatory" evidence="10">
    <location>
        <begin position="10"/>
        <end position="127"/>
    </location>
</feature>
<evidence type="ECO:0000313" key="12">
    <source>
        <dbReference type="Proteomes" id="UP000269265"/>
    </source>
</evidence>
<dbReference type="GO" id="GO:0000156">
    <property type="term" value="F:phosphorelay response regulator activity"/>
    <property type="evidence" value="ECO:0007669"/>
    <property type="project" value="TreeGrafter"/>
</dbReference>
<dbReference type="InterPro" id="IPR050351">
    <property type="entry name" value="BphY/WalK/GraS-like"/>
</dbReference>
<comment type="caution">
    <text evidence="11">The sequence shown here is derived from an EMBL/GenBank/DDBJ whole genome shotgun (WGS) entry which is preliminary data.</text>
</comment>
<dbReference type="SUPFAM" id="SSF55874">
    <property type="entry name" value="ATPase domain of HSP90 chaperone/DNA topoisomerase II/histidine kinase"/>
    <property type="match status" value="1"/>
</dbReference>
<evidence type="ECO:0000256" key="1">
    <source>
        <dbReference type="ARBA" id="ARBA00000085"/>
    </source>
</evidence>
<gene>
    <name evidence="11" type="ORF">EIP75_07495</name>
</gene>
<evidence type="ECO:0000256" key="4">
    <source>
        <dbReference type="ARBA" id="ARBA00022553"/>
    </source>
</evidence>
<comment type="subcellular location">
    <subcellularLocation>
        <location evidence="2">Cell inner membrane</location>
        <topology evidence="2">Multi-pass membrane protein</topology>
    </subcellularLocation>
</comment>
<dbReference type="Proteomes" id="UP000269265">
    <property type="component" value="Unassembled WGS sequence"/>
</dbReference>
<keyword evidence="5" id="KW-0808">Transferase</keyword>
<dbReference type="InterPro" id="IPR004358">
    <property type="entry name" value="Sig_transdc_His_kin-like_C"/>
</dbReference>
<dbReference type="Gene3D" id="1.10.287.130">
    <property type="match status" value="1"/>
</dbReference>
<evidence type="ECO:0000259" key="9">
    <source>
        <dbReference type="PROSITE" id="PS50109"/>
    </source>
</evidence>
<evidence type="ECO:0000256" key="3">
    <source>
        <dbReference type="ARBA" id="ARBA00012438"/>
    </source>
</evidence>
<proteinExistence type="predicted"/>
<dbReference type="InterPro" id="IPR003594">
    <property type="entry name" value="HATPase_dom"/>
</dbReference>
<dbReference type="RefSeq" id="WP_125242641.1">
    <property type="nucleotide sequence ID" value="NZ_RSED01000005.1"/>
</dbReference>
<evidence type="ECO:0000256" key="6">
    <source>
        <dbReference type="ARBA" id="ARBA00022777"/>
    </source>
</evidence>
<dbReference type="PRINTS" id="PR00344">
    <property type="entry name" value="BCTRLSENSOR"/>
</dbReference>
<dbReference type="PROSITE" id="PS50110">
    <property type="entry name" value="RESPONSE_REGULATORY"/>
    <property type="match status" value="1"/>
</dbReference>
<dbReference type="AlphaFoldDB" id="A0A426VD46"/>
<dbReference type="SUPFAM" id="SSF47384">
    <property type="entry name" value="Homodimeric domain of signal transducing histidine kinase"/>
    <property type="match status" value="1"/>
</dbReference>
<evidence type="ECO:0000259" key="10">
    <source>
        <dbReference type="PROSITE" id="PS50110"/>
    </source>
</evidence>
<accession>A0A426VD46</accession>
<dbReference type="EMBL" id="RSED01000005">
    <property type="protein sequence ID" value="RRS04823.1"/>
    <property type="molecule type" value="Genomic_DNA"/>
</dbReference>
<comment type="catalytic activity">
    <reaction evidence="1">
        <text>ATP + protein L-histidine = ADP + protein N-phospho-L-histidine.</text>
        <dbReference type="EC" id="2.7.13.3"/>
    </reaction>
</comment>
<sequence length="419" mass="45656">MGQPNQPTVNILMVDDVAANLLSLEAILEPLGQRLVRAQSGTEALRHLLHDDFAVILLDVRMPDMNGFEAAAMIRSRPRSRSTPIIFLTGTEKSDDAMFEGYSAGAVDYLMKPAAPAVLRSKVEVFIELAAARMALEQQVREREQAAQELQRLNDLLGERNDELAAANEELDAFCASVSHDLRTPLSQILGFAQLLDVTAAQRLTEADRRHLDRVQSIGRHMTQMVADFLTFARLGHVPLSRSDVDMDALVRQVIEEQTDGAQGLQSASVRHVDWAISHLPKVEGDRHMLAHVWSNLISNALKYSRQSLPPRIVIDGVAERGECVYWITDNGVGFDAQYAHKLFSAFTRLHAGTAYEGIGIGLSSVKRIVVKHGGRVWAESQPGRGATFYFALPSVAAGGATVAAGATGAALQDTSNCA</sequence>
<evidence type="ECO:0000256" key="8">
    <source>
        <dbReference type="SAM" id="Coils"/>
    </source>
</evidence>
<dbReference type="GO" id="GO:0007234">
    <property type="term" value="P:osmosensory signaling via phosphorelay pathway"/>
    <property type="evidence" value="ECO:0007669"/>
    <property type="project" value="TreeGrafter"/>
</dbReference>
<dbReference type="SMART" id="SM00448">
    <property type="entry name" value="REC"/>
    <property type="match status" value="1"/>
</dbReference>
<dbReference type="PANTHER" id="PTHR42878">
    <property type="entry name" value="TWO-COMPONENT HISTIDINE KINASE"/>
    <property type="match status" value="1"/>
</dbReference>